<name>A0A7C8MTV0_9PLEO</name>
<feature type="compositionally biased region" description="Polar residues" evidence="1">
    <location>
        <begin position="104"/>
        <end position="125"/>
    </location>
</feature>
<keyword evidence="3" id="KW-1185">Reference proteome</keyword>
<feature type="region of interest" description="Disordered" evidence="1">
    <location>
        <begin position="1"/>
        <end position="44"/>
    </location>
</feature>
<dbReference type="AlphaFoldDB" id="A0A7C8MTV0"/>
<gene>
    <name evidence="2" type="ORF">BDV95DRAFT_235795</name>
</gene>
<organism evidence="2 3">
    <name type="scientific">Massariosphaeria phaeospora</name>
    <dbReference type="NCBI Taxonomy" id="100035"/>
    <lineage>
        <taxon>Eukaryota</taxon>
        <taxon>Fungi</taxon>
        <taxon>Dikarya</taxon>
        <taxon>Ascomycota</taxon>
        <taxon>Pezizomycotina</taxon>
        <taxon>Dothideomycetes</taxon>
        <taxon>Pleosporomycetidae</taxon>
        <taxon>Pleosporales</taxon>
        <taxon>Pleosporales incertae sedis</taxon>
        <taxon>Massariosphaeria</taxon>
    </lineage>
</organism>
<evidence type="ECO:0000313" key="3">
    <source>
        <dbReference type="Proteomes" id="UP000481861"/>
    </source>
</evidence>
<comment type="caution">
    <text evidence="2">The sequence shown here is derived from an EMBL/GenBank/DDBJ whole genome shotgun (WGS) entry which is preliminary data.</text>
</comment>
<sequence length="247" mass="26786">MATLDKVTSMTSASTAPTPPNPTPRTEAQDGVDSPPAVDFAAVGHMLVPIQEQLNESAYDDMYPSPPVNTPEAFSPAPSVYKPARGRGFSVIGDRLASLKLEQRTAQSTTDAGSSTRSVVPSVSGHQDDDDGAEDDGNLSSSGTIPVALNTPAPNPNLDEYLTFKTPRKHHREESVKSQSGVSEVSNWAEDVEEKLEIACLKLEQLAEDEHNAHPGKSAHEHFLLRLKEWMGNAEKRKYPVDVKMLE</sequence>
<protein>
    <submittedName>
        <fullName evidence="2">Uncharacterized protein</fullName>
    </submittedName>
</protein>
<feature type="region of interest" description="Disordered" evidence="1">
    <location>
        <begin position="57"/>
        <end position="86"/>
    </location>
</feature>
<feature type="compositionally biased region" description="Polar residues" evidence="1">
    <location>
        <begin position="177"/>
        <end position="186"/>
    </location>
</feature>
<dbReference type="OrthoDB" id="407617at2759"/>
<dbReference type="EMBL" id="JAADJZ010000003">
    <property type="protein sequence ID" value="KAF2876744.1"/>
    <property type="molecule type" value="Genomic_DNA"/>
</dbReference>
<proteinExistence type="predicted"/>
<accession>A0A7C8MTV0</accession>
<evidence type="ECO:0000313" key="2">
    <source>
        <dbReference type="EMBL" id="KAF2876744.1"/>
    </source>
</evidence>
<evidence type="ECO:0000256" key="1">
    <source>
        <dbReference type="SAM" id="MobiDB-lite"/>
    </source>
</evidence>
<feature type="compositionally biased region" description="Acidic residues" evidence="1">
    <location>
        <begin position="128"/>
        <end position="137"/>
    </location>
</feature>
<feature type="region of interest" description="Disordered" evidence="1">
    <location>
        <begin position="102"/>
        <end position="186"/>
    </location>
</feature>
<dbReference type="Proteomes" id="UP000481861">
    <property type="component" value="Unassembled WGS sequence"/>
</dbReference>
<reference evidence="2 3" key="1">
    <citation type="submission" date="2020-01" db="EMBL/GenBank/DDBJ databases">
        <authorList>
            <consortium name="DOE Joint Genome Institute"/>
            <person name="Haridas S."/>
            <person name="Albert R."/>
            <person name="Binder M."/>
            <person name="Bloem J."/>
            <person name="Labutti K."/>
            <person name="Salamov A."/>
            <person name="Andreopoulos B."/>
            <person name="Baker S.E."/>
            <person name="Barry K."/>
            <person name="Bills G."/>
            <person name="Bluhm B.H."/>
            <person name="Cannon C."/>
            <person name="Castanera R."/>
            <person name="Culley D.E."/>
            <person name="Daum C."/>
            <person name="Ezra D."/>
            <person name="Gonzalez J.B."/>
            <person name="Henrissat B."/>
            <person name="Kuo A."/>
            <person name="Liang C."/>
            <person name="Lipzen A."/>
            <person name="Lutzoni F."/>
            <person name="Magnuson J."/>
            <person name="Mondo S."/>
            <person name="Nolan M."/>
            <person name="Ohm R."/>
            <person name="Pangilinan J."/>
            <person name="Park H.-J.H."/>
            <person name="Ramirez L."/>
            <person name="Alfaro M."/>
            <person name="Sun H."/>
            <person name="Tritt A."/>
            <person name="Yoshinaga Y."/>
            <person name="Zwiers L.-H.L."/>
            <person name="Turgeon B.G."/>
            <person name="Goodwin S.B."/>
            <person name="Spatafora J.W."/>
            <person name="Crous P.W."/>
            <person name="Grigoriev I.V."/>
        </authorList>
    </citation>
    <scope>NUCLEOTIDE SEQUENCE [LARGE SCALE GENOMIC DNA]</scope>
    <source>
        <strain evidence="2 3">CBS 611.86</strain>
    </source>
</reference>